<feature type="region of interest" description="Disordered" evidence="10">
    <location>
        <begin position="833"/>
        <end position="852"/>
    </location>
</feature>
<dbReference type="InterPro" id="IPR015943">
    <property type="entry name" value="WD40/YVTN_repeat-like_dom_sf"/>
</dbReference>
<dbReference type="InterPro" id="IPR001680">
    <property type="entry name" value="WD40_rpt"/>
</dbReference>
<dbReference type="SUPFAM" id="SSF50978">
    <property type="entry name" value="WD40 repeat-like"/>
    <property type="match status" value="1"/>
</dbReference>
<keyword evidence="12" id="KW-1185">Reference proteome</keyword>
<dbReference type="GO" id="GO:0030127">
    <property type="term" value="C:COPII vesicle coat"/>
    <property type="evidence" value="ECO:0007669"/>
    <property type="project" value="TreeGrafter"/>
</dbReference>
<comment type="similarity">
    <text evidence="2">Belongs to the WD repeat SEC31 family.</text>
</comment>
<reference evidence="11" key="1">
    <citation type="submission" date="2023-07" db="EMBL/GenBank/DDBJ databases">
        <title>Chromosome-level genome assembly of Artemia franciscana.</title>
        <authorList>
            <person name="Jo E."/>
        </authorList>
    </citation>
    <scope>NUCLEOTIDE SEQUENCE</scope>
    <source>
        <tissue evidence="11">Whole body</tissue>
    </source>
</reference>
<feature type="repeat" description="WD" evidence="9">
    <location>
        <begin position="112"/>
        <end position="154"/>
    </location>
</feature>
<keyword evidence="6" id="KW-0256">Endoplasmic reticulum</keyword>
<dbReference type="Gene3D" id="1.25.40.1030">
    <property type="match status" value="1"/>
</dbReference>
<dbReference type="PROSITE" id="PS50082">
    <property type="entry name" value="WD_REPEATS_2"/>
    <property type="match status" value="2"/>
</dbReference>
<dbReference type="GO" id="GO:0015031">
    <property type="term" value="P:protein transport"/>
    <property type="evidence" value="ECO:0007669"/>
    <property type="project" value="UniProtKB-KW"/>
</dbReference>
<dbReference type="InterPro" id="IPR040251">
    <property type="entry name" value="SEC31-like"/>
</dbReference>
<keyword evidence="3" id="KW-0813">Transport</keyword>
<dbReference type="InterPro" id="IPR036322">
    <property type="entry name" value="WD40_repeat_dom_sf"/>
</dbReference>
<evidence type="ECO:0000313" key="11">
    <source>
        <dbReference type="EMBL" id="KAK2725261.1"/>
    </source>
</evidence>
<comment type="caution">
    <text evidence="11">The sequence shown here is derived from an EMBL/GenBank/DDBJ whole genome shotgun (WGS) entry which is preliminary data.</text>
</comment>
<evidence type="ECO:0008006" key="13">
    <source>
        <dbReference type="Google" id="ProtNLM"/>
    </source>
</evidence>
<dbReference type="PANTHER" id="PTHR13923">
    <property type="entry name" value="SEC31-RELATED PROTEIN"/>
    <property type="match status" value="1"/>
</dbReference>
<dbReference type="GO" id="GO:0090110">
    <property type="term" value="P:COPII-coated vesicle cargo loading"/>
    <property type="evidence" value="ECO:0007669"/>
    <property type="project" value="TreeGrafter"/>
</dbReference>
<organism evidence="11 12">
    <name type="scientific">Artemia franciscana</name>
    <name type="common">Brine shrimp</name>
    <name type="synonym">Artemia sanfranciscana</name>
    <dbReference type="NCBI Taxonomy" id="6661"/>
    <lineage>
        <taxon>Eukaryota</taxon>
        <taxon>Metazoa</taxon>
        <taxon>Ecdysozoa</taxon>
        <taxon>Arthropoda</taxon>
        <taxon>Crustacea</taxon>
        <taxon>Branchiopoda</taxon>
        <taxon>Anostraca</taxon>
        <taxon>Artemiidae</taxon>
        <taxon>Artemia</taxon>
    </lineage>
</organism>
<dbReference type="AlphaFoldDB" id="A0AA88LIR1"/>
<dbReference type="SMART" id="SM00320">
    <property type="entry name" value="WD40"/>
    <property type="match status" value="5"/>
</dbReference>
<gene>
    <name evidence="11" type="ORF">QYM36_001641</name>
</gene>
<evidence type="ECO:0000256" key="2">
    <source>
        <dbReference type="ARBA" id="ARBA00009358"/>
    </source>
</evidence>
<evidence type="ECO:0000256" key="5">
    <source>
        <dbReference type="ARBA" id="ARBA00022737"/>
    </source>
</evidence>
<feature type="region of interest" description="Disordered" evidence="10">
    <location>
        <begin position="923"/>
        <end position="955"/>
    </location>
</feature>
<feature type="repeat" description="WD" evidence="9">
    <location>
        <begin position="246"/>
        <end position="279"/>
    </location>
</feature>
<evidence type="ECO:0000256" key="8">
    <source>
        <dbReference type="ARBA" id="ARBA00022927"/>
    </source>
</evidence>
<evidence type="ECO:0000256" key="7">
    <source>
        <dbReference type="ARBA" id="ARBA00022892"/>
    </source>
</evidence>
<dbReference type="GO" id="GO:0070971">
    <property type="term" value="C:endoplasmic reticulum exit site"/>
    <property type="evidence" value="ECO:0007669"/>
    <property type="project" value="TreeGrafter"/>
</dbReference>
<dbReference type="InterPro" id="IPR019775">
    <property type="entry name" value="WD40_repeat_CS"/>
</dbReference>
<dbReference type="PROSITE" id="PS50294">
    <property type="entry name" value="WD_REPEATS_REGION"/>
    <property type="match status" value="1"/>
</dbReference>
<dbReference type="GO" id="GO:0005198">
    <property type="term" value="F:structural molecule activity"/>
    <property type="evidence" value="ECO:0007669"/>
    <property type="project" value="TreeGrafter"/>
</dbReference>
<comment type="subcellular location">
    <subcellularLocation>
        <location evidence="1">Endoplasmic reticulum</location>
    </subcellularLocation>
</comment>
<dbReference type="Pfam" id="PF00400">
    <property type="entry name" value="WD40"/>
    <property type="match status" value="2"/>
</dbReference>
<evidence type="ECO:0000313" key="12">
    <source>
        <dbReference type="Proteomes" id="UP001187531"/>
    </source>
</evidence>
<dbReference type="GO" id="GO:0007029">
    <property type="term" value="P:endoplasmic reticulum organization"/>
    <property type="evidence" value="ECO:0007669"/>
    <property type="project" value="TreeGrafter"/>
</dbReference>
<evidence type="ECO:0000256" key="6">
    <source>
        <dbReference type="ARBA" id="ARBA00022824"/>
    </source>
</evidence>
<accession>A0AA88LIR1</accession>
<dbReference type="EMBL" id="JAVRJZ010000003">
    <property type="protein sequence ID" value="KAK2725261.1"/>
    <property type="molecule type" value="Genomic_DNA"/>
</dbReference>
<dbReference type="Proteomes" id="UP001187531">
    <property type="component" value="Unassembled WGS sequence"/>
</dbReference>
<evidence type="ECO:0000256" key="9">
    <source>
        <dbReference type="PROSITE-ProRule" id="PRU00221"/>
    </source>
</evidence>
<evidence type="ECO:0000256" key="10">
    <source>
        <dbReference type="SAM" id="MobiDB-lite"/>
    </source>
</evidence>
<dbReference type="PANTHER" id="PTHR13923:SF11">
    <property type="entry name" value="SECRETORY 31, ISOFORM D"/>
    <property type="match status" value="1"/>
</dbReference>
<name>A0AA88LIR1_ARTSF</name>
<keyword evidence="5" id="KW-0677">Repeat</keyword>
<evidence type="ECO:0000256" key="4">
    <source>
        <dbReference type="ARBA" id="ARBA00022574"/>
    </source>
</evidence>
<keyword evidence="8" id="KW-0653">Protein transport</keyword>
<protein>
    <recommendedName>
        <fullName evidence="13">Protein transport protein Sec31A</fullName>
    </recommendedName>
</protein>
<sequence>MKIREINRTANVAWSPSDISPIYLVCGTAAQYVELEANGSSAIEVFELDLVSKNISLQSIATVKSNHRYEKITWGQHGGALGVIAAGSENGLLELYSASDILQGRTQALQVSQDDSGKISALGFSHFQSNLLASGSSDSGVFLWDLEKPNDHSQLIPQITGGVKDLAWNMKCDMILASAFSSKVLIADVRSMKVIQTISESTRIQYRSIAWNPEAGTQIAIASEDDHMPVIQIWDVRKTVSPLCSLEGHTSGVLSVSWCSSDSSILASCAKDKRILLWNPAMSTSSGEVAGTVEPFDVDFCPRNPALIAVPSFNATIDIHSIMGGTFVVGKDNMHVSPMAGYFSGEENLPGQELQQVHLIQSTPPFWPPRWMYSPCRPSFGVGGKLLTSEESVQGGMATRRIAIEQVTGDRALVSRSIIFAEAFASGNLLPYCHMRVESSQADTEANMWRAIHSYFVEDPRLDQIQVLGYNNEDVSNKVDAFLGMNVDGVRPLSTQVNGLRLEENLNDVGVFETLVNQQNPDAVNLQPDVTSSPEEDALTKSISIHIDDSIDGLINQSLITGYVKGVVNLCIKGGKWTDALNLATLGGEELLLETQQKYAKSATGVSQVISAVVLGQWDNIAQNCDLSSWKEVATCAVMFAAPQLVATVCKTLGQRLEAESGRSADASLCYILAGDIGSLVQLSNQNKKSDIIVLQEITEQIMIIRAALKMRFRNEESLPANAAAKITEFSSVLASEGQLELALMFLGYVGENDVPELRSRLEFATGQRQPIKTTAKRVGATQAEPAVSKPSVYGQKIAPAAQFAPQNKFTPQPPTYGQQRIANATPITSFPPQQVASAQPCSDGNQRLSNPSIASQQAPFIQAVQQATFGTSISNTFLPATAAATAFMSDKLVFQPTAPVPMMPQALTTPGAQPLGSTLVRKETAGRYDPPKSVSFSIRSIKHKRPPSSGQGMQQLYGQTATYKPQSSFYQPVGSVQPMESIQANPTRGNIGFNSDGYSPAPQLNSYSQEMYSPKPSQVLNKPRGFQRVTTSPPAPTQQFQRMNPTSPPASQLNLQSQQGYNLTLPNPPRYAVPPPQLQGMNSTPLPASQLDMQLQQGYIPTTPQLLRHAPAPLQRFPTSNPTPLPVPEQVNLQPQLVPSSQRQPIMSDTQQSVMTQSDYGAEASSLPAEHLVIYDTLERLREIICSTTTATAPTMKRKLDEVAKKMQMLYEKLRIAGLSPLAIGNLQKLVDHIKAGDYATGLSVHQELEKHSYNEVCAFSLALKVLLQWAITSNVNLQ</sequence>
<dbReference type="PROSITE" id="PS00678">
    <property type="entry name" value="WD_REPEATS_1"/>
    <property type="match status" value="1"/>
</dbReference>
<evidence type="ECO:0000256" key="1">
    <source>
        <dbReference type="ARBA" id="ARBA00004240"/>
    </source>
</evidence>
<keyword evidence="4 9" id="KW-0853">WD repeat</keyword>
<evidence type="ECO:0000256" key="3">
    <source>
        <dbReference type="ARBA" id="ARBA00022448"/>
    </source>
</evidence>
<dbReference type="Gene3D" id="2.130.10.10">
    <property type="entry name" value="YVTN repeat-like/Quinoprotein amine dehydrogenase"/>
    <property type="match status" value="1"/>
</dbReference>
<dbReference type="Gene3D" id="1.20.940.10">
    <property type="entry name" value="Functional domain of the splicing factor Prp18"/>
    <property type="match status" value="1"/>
</dbReference>
<feature type="compositionally biased region" description="Polar residues" evidence="10">
    <location>
        <begin position="1029"/>
        <end position="1055"/>
    </location>
</feature>
<proteinExistence type="inferred from homology"/>
<feature type="region of interest" description="Disordered" evidence="10">
    <location>
        <begin position="1028"/>
        <end position="1055"/>
    </location>
</feature>
<keyword evidence="7" id="KW-0931">ER-Golgi transport</keyword>